<feature type="compositionally biased region" description="Polar residues" evidence="1">
    <location>
        <begin position="2540"/>
        <end position="2557"/>
    </location>
</feature>
<proteinExistence type="predicted"/>
<feature type="region of interest" description="Disordered" evidence="1">
    <location>
        <begin position="2827"/>
        <end position="2959"/>
    </location>
</feature>
<dbReference type="EMBL" id="JAEHOD010000002">
    <property type="protein sequence ID" value="KAG2454070.1"/>
    <property type="molecule type" value="Genomic_DNA"/>
</dbReference>
<dbReference type="GO" id="GO:0009190">
    <property type="term" value="P:cyclic nucleotide biosynthetic process"/>
    <property type="evidence" value="ECO:0007669"/>
    <property type="project" value="InterPro"/>
</dbReference>
<evidence type="ECO:0000313" key="3">
    <source>
        <dbReference type="EMBL" id="KAG2454070.1"/>
    </source>
</evidence>
<dbReference type="PANTHER" id="PTHR43081:SF1">
    <property type="entry name" value="ADENYLATE CYCLASE, TERMINAL-DIFFERENTIATION SPECIFIC"/>
    <property type="match status" value="1"/>
</dbReference>
<dbReference type="PANTHER" id="PTHR43081">
    <property type="entry name" value="ADENYLATE CYCLASE, TERMINAL-DIFFERENTIATION SPECIFIC-RELATED"/>
    <property type="match status" value="1"/>
</dbReference>
<feature type="region of interest" description="Disordered" evidence="1">
    <location>
        <begin position="4066"/>
        <end position="4117"/>
    </location>
</feature>
<dbReference type="Proteomes" id="UP000613740">
    <property type="component" value="Unassembled WGS sequence"/>
</dbReference>
<feature type="region of interest" description="Disordered" evidence="1">
    <location>
        <begin position="1308"/>
        <end position="1379"/>
    </location>
</feature>
<feature type="region of interest" description="Disordered" evidence="1">
    <location>
        <begin position="1821"/>
        <end position="1878"/>
    </location>
</feature>
<feature type="region of interest" description="Disordered" evidence="1">
    <location>
        <begin position="599"/>
        <end position="638"/>
    </location>
</feature>
<dbReference type="PROSITE" id="PS50125">
    <property type="entry name" value="GUANYLATE_CYCLASE_2"/>
    <property type="match status" value="1"/>
</dbReference>
<feature type="compositionally biased region" description="Basic and acidic residues" evidence="1">
    <location>
        <begin position="3005"/>
        <end position="3014"/>
    </location>
</feature>
<feature type="compositionally biased region" description="Acidic residues" evidence="1">
    <location>
        <begin position="3937"/>
        <end position="3950"/>
    </location>
</feature>
<feature type="compositionally biased region" description="Polar residues" evidence="1">
    <location>
        <begin position="4088"/>
        <end position="4101"/>
    </location>
</feature>
<evidence type="ECO:0000313" key="4">
    <source>
        <dbReference type="Proteomes" id="UP000613740"/>
    </source>
</evidence>
<comment type="caution">
    <text evidence="3">The sequence shown here is derived from an EMBL/GenBank/DDBJ whole genome shotgun (WGS) entry which is preliminary data.</text>
</comment>
<feature type="region of interest" description="Disordered" evidence="1">
    <location>
        <begin position="2518"/>
        <end position="2557"/>
    </location>
</feature>
<name>A0A836BCU0_9CHLO</name>
<dbReference type="OrthoDB" id="676979at2759"/>
<protein>
    <recommendedName>
        <fullName evidence="2">Guanylate cyclase domain-containing protein</fullName>
    </recommendedName>
</protein>
<feature type="region of interest" description="Disordered" evidence="1">
    <location>
        <begin position="2272"/>
        <end position="2388"/>
    </location>
</feature>
<dbReference type="InterPro" id="IPR029787">
    <property type="entry name" value="Nucleotide_cyclase"/>
</dbReference>
<feature type="region of interest" description="Disordered" evidence="1">
    <location>
        <begin position="3919"/>
        <end position="3954"/>
    </location>
</feature>
<feature type="region of interest" description="Disordered" evidence="1">
    <location>
        <begin position="2976"/>
        <end position="3017"/>
    </location>
</feature>
<feature type="compositionally biased region" description="Polar residues" evidence="1">
    <location>
        <begin position="2605"/>
        <end position="2618"/>
    </location>
</feature>
<feature type="compositionally biased region" description="Low complexity" evidence="1">
    <location>
        <begin position="4069"/>
        <end position="4087"/>
    </location>
</feature>
<feature type="region of interest" description="Disordered" evidence="1">
    <location>
        <begin position="813"/>
        <end position="855"/>
    </location>
</feature>
<feature type="region of interest" description="Disordered" evidence="1">
    <location>
        <begin position="4141"/>
        <end position="4182"/>
    </location>
</feature>
<feature type="compositionally biased region" description="Low complexity" evidence="1">
    <location>
        <begin position="1283"/>
        <end position="1296"/>
    </location>
</feature>
<feature type="compositionally biased region" description="Low complexity" evidence="1">
    <location>
        <begin position="1136"/>
        <end position="1154"/>
    </location>
</feature>
<feature type="compositionally biased region" description="Polar residues" evidence="1">
    <location>
        <begin position="2683"/>
        <end position="2706"/>
    </location>
</feature>
<feature type="compositionally biased region" description="Polar residues" evidence="1">
    <location>
        <begin position="2981"/>
        <end position="2990"/>
    </location>
</feature>
<feature type="region of interest" description="Disordered" evidence="1">
    <location>
        <begin position="2767"/>
        <end position="2801"/>
    </location>
</feature>
<reference evidence="3" key="1">
    <citation type="journal article" date="2020" name="bioRxiv">
        <title>Comparative genomics of Chlamydomonas.</title>
        <authorList>
            <person name="Craig R.J."/>
            <person name="Hasan A.R."/>
            <person name="Ness R.W."/>
            <person name="Keightley P.D."/>
        </authorList>
    </citation>
    <scope>NUCLEOTIDE SEQUENCE</scope>
    <source>
        <strain evidence="3">CCAP 11/173</strain>
    </source>
</reference>
<feature type="compositionally biased region" description="Basic and acidic residues" evidence="1">
    <location>
        <begin position="2921"/>
        <end position="2935"/>
    </location>
</feature>
<feature type="compositionally biased region" description="Polar residues" evidence="1">
    <location>
        <begin position="3170"/>
        <end position="3182"/>
    </location>
</feature>
<gene>
    <name evidence="3" type="ORF">HYH02_001110</name>
</gene>
<evidence type="ECO:0000259" key="2">
    <source>
        <dbReference type="PROSITE" id="PS50125"/>
    </source>
</evidence>
<feature type="region of interest" description="Disordered" evidence="1">
    <location>
        <begin position="3996"/>
        <end position="4051"/>
    </location>
</feature>
<accession>A0A836BCU0</accession>
<feature type="domain" description="Guanylate cyclase" evidence="2">
    <location>
        <begin position="487"/>
        <end position="537"/>
    </location>
</feature>
<feature type="region of interest" description="Disordered" evidence="1">
    <location>
        <begin position="1171"/>
        <end position="1296"/>
    </location>
</feature>
<feature type="compositionally biased region" description="Low complexity" evidence="1">
    <location>
        <begin position="2277"/>
        <end position="2287"/>
    </location>
</feature>
<feature type="region of interest" description="Disordered" evidence="1">
    <location>
        <begin position="2601"/>
        <end position="2627"/>
    </location>
</feature>
<dbReference type="SUPFAM" id="SSF55073">
    <property type="entry name" value="Nucleotide cyclase"/>
    <property type="match status" value="3"/>
</dbReference>
<feature type="region of interest" description="Disordered" evidence="1">
    <location>
        <begin position="3170"/>
        <end position="3216"/>
    </location>
</feature>
<keyword evidence="4" id="KW-1185">Reference proteome</keyword>
<feature type="compositionally biased region" description="Polar residues" evidence="1">
    <location>
        <begin position="1269"/>
        <end position="1281"/>
    </location>
</feature>
<feature type="compositionally biased region" description="Low complexity" evidence="1">
    <location>
        <begin position="2773"/>
        <end position="2787"/>
    </location>
</feature>
<dbReference type="Gene3D" id="3.30.70.1230">
    <property type="entry name" value="Nucleotide cyclase"/>
    <property type="match status" value="3"/>
</dbReference>
<feature type="region of interest" description="Disordered" evidence="1">
    <location>
        <begin position="1574"/>
        <end position="1706"/>
    </location>
</feature>
<feature type="compositionally biased region" description="Polar residues" evidence="1">
    <location>
        <begin position="1636"/>
        <end position="1654"/>
    </location>
</feature>
<feature type="compositionally biased region" description="Low complexity" evidence="1">
    <location>
        <begin position="1846"/>
        <end position="1858"/>
    </location>
</feature>
<feature type="region of interest" description="Disordered" evidence="1">
    <location>
        <begin position="975"/>
        <end position="1064"/>
    </location>
</feature>
<feature type="compositionally biased region" description="Polar residues" evidence="1">
    <location>
        <begin position="2288"/>
        <end position="2314"/>
    </location>
</feature>
<feature type="compositionally biased region" description="Low complexity" evidence="1">
    <location>
        <begin position="1821"/>
        <end position="1833"/>
    </location>
</feature>
<feature type="compositionally biased region" description="Pro residues" evidence="1">
    <location>
        <begin position="1323"/>
        <end position="1332"/>
    </location>
</feature>
<feature type="region of interest" description="Disordered" evidence="1">
    <location>
        <begin position="2663"/>
        <end position="2718"/>
    </location>
</feature>
<feature type="compositionally biased region" description="Low complexity" evidence="1">
    <location>
        <begin position="4026"/>
        <end position="4039"/>
    </location>
</feature>
<feature type="compositionally biased region" description="Polar residues" evidence="1">
    <location>
        <begin position="3204"/>
        <end position="3215"/>
    </location>
</feature>
<feature type="region of interest" description="Disordered" evidence="1">
    <location>
        <begin position="1742"/>
        <end position="1781"/>
    </location>
</feature>
<feature type="compositionally biased region" description="Basic residues" evidence="1">
    <location>
        <begin position="1661"/>
        <end position="1672"/>
    </location>
</feature>
<dbReference type="InterPro" id="IPR050697">
    <property type="entry name" value="Adenylyl/Guanylyl_Cyclase_3/4"/>
</dbReference>
<feature type="region of interest" description="Disordered" evidence="1">
    <location>
        <begin position="3394"/>
        <end position="3512"/>
    </location>
</feature>
<feature type="compositionally biased region" description="Polar residues" evidence="1">
    <location>
        <begin position="1002"/>
        <end position="1027"/>
    </location>
</feature>
<feature type="region of interest" description="Disordered" evidence="1">
    <location>
        <begin position="1401"/>
        <end position="1427"/>
    </location>
</feature>
<dbReference type="InterPro" id="IPR001054">
    <property type="entry name" value="A/G_cyclase"/>
</dbReference>
<dbReference type="GO" id="GO:0035556">
    <property type="term" value="P:intracellular signal transduction"/>
    <property type="evidence" value="ECO:0007669"/>
    <property type="project" value="InterPro"/>
</dbReference>
<evidence type="ECO:0000256" key="1">
    <source>
        <dbReference type="SAM" id="MobiDB-lite"/>
    </source>
</evidence>
<feature type="compositionally biased region" description="Basic and acidic residues" evidence="1">
    <location>
        <begin position="831"/>
        <end position="842"/>
    </location>
</feature>
<feature type="compositionally biased region" description="Polar residues" evidence="1">
    <location>
        <begin position="3398"/>
        <end position="3410"/>
    </location>
</feature>
<dbReference type="SMART" id="SM00044">
    <property type="entry name" value="CYCc"/>
    <property type="match status" value="1"/>
</dbReference>
<sequence>MGVHWALPGLVACRPHALTKAPMVVGIAVSIAQEISDAAHGGQILLSQEAWNQLCGHMARAGFPIVRRLGLFEVKAEEGKPYWLYTVEGSLLRPIKRQTPPPRKLVQLWPPPGAAMAGDWGLYVTDPPEPLPGGDDLTFVSLRLRLPPGKRTRRRRYSTHANAHRTSHHQVPSSVLLAMQQLFVKHAQQFSGYMFGSDALTDRRGYFSFGFGCPSNALRFCHTVQVGLMYTRWPDAATEYFGQTVVGIDGRLVFKGPRVAAAIHRGSDYDIMPIASYHPTAAPGADYCGPDVELARALADAAHGGQVLMTEEAWHGVQELLQAFPSALYTINLGLHTVAPEFRKPRYLLEVLPTLLSGRSFKPPSTLQQLELGYREAPSAHEPMTMVFAKVAKPTAVSRAEASAGDLGEEQVLEAITAYQLAVGQYGALARSLLPSYGGYECKEPEPGKFTMAFGCLTDAIAWACHVQKDLLQLDWPPALLRMQGCEEVRGEHGQRLWRGLRVRVGMAFGYINVKKPMNTGRADYFGELANTAARVAALAAPGQILVESSQVDVTMPDGTTLLMEEFPTYLPVKWAASGQPRLSALAWRNASDGGALGFHPSGSPFPASPRRGLSGGGAGAAAAGRRRRASYSAGPSDIATGFKDAPLALPFQRNTRLSSGMAGPDSGGGSSMLSPLQQLLMPLPSKRRMSLLEVTTRSLSLGAQQLLAMRRRSRNGSVTGASEVLQLGRAGSSSAVPVEHIELRALGRFLLRGLDNPKVLYQALPDTLLERTYAIATDALFSMPESSVTMRADAQRRGGLLALLRRKVMGGPTRTALLPGEGGGSRRRRGGAEDDAAKLNADDTGNGSTDDGLTLNAGLRHASDLANQQAHRAPSALVRAARHHSTINMPLHGRALGVARTMDAAVAAASLAAGGAESAMARNLKAFNSIAPGRGGGVRGAAEIGGPNIMRRSITSPRVAAAEAASMFPQDLSHNARQRAAAQAFHDTQNSMPLPLAPSGCSVSSFGSQHQRHTQPGTGSHRQPSVQRCPDLVASGDEGGTGEHASGGEHHMSSPRQLTTEQGMPEEDIVMTQSTGGGRDPMSVRRHQIASLRLTATTNATSNSADSLHVNSRDLELATGTAADPYSFLPGHGHAGQSQPAASAAGGSSGAGPSAVAAVTVIAPQLLASRGDDSGLGDSPQPSSRDVRAQAGLPTPVTALGMSVREPSDSFIPSRFSGTESTVGGYVPPSRVSEGASDAARALPSPPPAASPAASGYGFRAAPDGAGSQIQTSDPSTVQETAALHPSSSAAALPGANTLRSAPWGALARAPSAASQASSPTPSNPGVPSPVPGGVSHGMGRPASPYRDRTGMRPSPLGGATVGSADSLTGVGRRPGRSMLGPHYLASVLSTTAGGRVGSVSDMSRLAPPPKALQPHAAGAASAAATGVDADQPSVTVRLQGMSRGGSETADLGLGTPEGSSGALLSPFAANAAVPLEPRAEAQGSGSARASSSLRKMFLGTLANWTRKSIFGEKPVNAFYGGAAADGVGAAASSSGGAGYPSLPMSSSGGMNPAHTSGTLDLRVRAVLRAANAQAATSEAGSREQSQSGSAQQQGDSFGGAGSAGLPHASGATLGDGSTASSPPHSQPPVALSPSVGQLSATTRRQPSGSPKQPLSLWQRIRRGPNRRKSRRVSDTACDMEAQDSSPASARDEPLPSRMRGMRGPGAMRATASVTYPAAGAIAAASRASYGDRSMHAALAPASASGSGNRAGSPLGRRSGGAGSSVTRAAAGGPRSKAERAMASVMRGVRVARAMGTGGGASASANPSLVHALASAAAAGGSVYSPPGSGRSNQIPSGSHHHSHSSSASSMYSGTASPRMTMTGNEHHHHGGTSGGVATMLASVFGRGGQPQRRTQHAPQMLSTRYRQRSAHIVLSEVARMELMQRSAAASGALDERGPGVAEGGQQTFAAAVARTYVQHRRQQQQQQLLQSGGLASASAAGYVPSGMLPEPAAPVMDRVSSNNDVAGSYGHGDSFSNMPATAVSQSRLASSMYSGSWAAAAAIAASAGIAADDPLHGAMLSALQNAASAPAAPADVGTANLNYNATSVQPSPGGCTNGAAAAAAAAAVAGMMGGDSSRFMRTSASTYGRLSSGPLPQSSSILFVSNMPLPSLATPLHDPAYQKALQNMSSLGTGMASMGGVGGASAGGGLTSEALGAEALFTAEDAGSSSVFSVKFPKERAAAAASGLDTLATFTGHSAAQLNAHAALSQSINLRDTAWEHSYDAHSVSPELLRSSRSSQHHQQQPTRTASLTNVQLGGAPQSQDKASTLSPSRPPGRSALSFHASPSGPLGSPTAAAAAAGAASRSTQQGAQQQRAQQGAQDQGQGREEHLSPLPPLRVLQSPGRTSLQLGRIHPTVQPSAKSSGPIAGLAQAMSIGSPGVETIAALSTRPSVSGTLPGASDLLGPRRSAFATPGGKAGAQELPATPSFAPCDAANASAVAPDTVPAPKSGALYGQGGLPSGSYVTSPHPSSAGYVRPANYGSPAPTSGGSGFVGGSATQRTGPSLTDQGVVPSSRSGIYDAAAAVVGAPPPVRSPLYQDGGSRSSVAAAAAAATLNPPISPSTGYKGSATTPSLGQARGPRIITASLPGPSHPLYYNTPMSEWAEPEALAAMTAAAEAASAPMQPSSRRMAGFSRKSNRGLSVTQAHAPTLASPVSPSSGPSIAQRDRGSAPAPGQNALVWAVQQQQVQQHLQQQQQAAPPQTSQLASHDKYIRERLAQLREKATRTVQDQQQQSLAARLQAQPHGMQQRATHVSAPPATATIAGEHVDSPDRAFAPLQGRLSQEPPLWRPHQPPQKSRTSPSLTKSHGSLPSGEGEPAADSSDGQHDPQSQYTGRHIAPAPASSSSGVARLKHLATFRTSNQGAPEPGFTGPFSESRVHSQSARDAEDPGFHSGQWRTAGDRAPHRSAQQSQFVSMSEMYQAGDQVQVPAGRVSEPNASSPQSAPRPSVVTPPLVPRTSPNRDKEEEVHGAALSAAQDLDAVLRRAERELVAQLDRASSREAHNISRILHEIRRSQSRNASSTSGAVLGELPSHQALLAMMRSSSTRSEIYHVSPSAGAAHGSLVVSRQGSIPEEPPTEQQAANVALRASRPPALYVGGSTLSSPSSTGGLTVLPGSIAGASPGSVTTVELSPSARTPVSAAPRRSGEGSEAAAPQSAPGRTSTRQQQPQHLLAKTAAAAQKYGAELAAGMDGADSAAAHQLADGSTDGGAGGVTGAAAVDSGVLYSPFASTQALSEDLLREASEAFARTTRASTSSGQLAAPMVPGGSSAASAAAAAQVPGAGSKEPKAGTAAAGVSIEAAGISGETTAQSHDSHCTTGAGMGFPSGMPHSSFTSSDAQTVSTGMELPSLRVSPNASGNPQLPSSGGAAHHLPAQPPLLPASNMGTSAAAALAAASPPPAGLRPLRLPSSRAAVTHASECEGGGNRPPPRELSLAMDPAPHTTSSGGDGTSGADGPDAPSASGAPQVMACGGGMGSMYSSAISGLGLMLDLESGFGSPLPSFDVVAGAMMRPMNSLGSTGGSTIGQGSSQAGTPILGLAATGPVLPHSQSVGGVPAASLLLAPPERLPLHLPLHSGGVVSASAALAGLVSPAALLPPSPPGSSRRASNLRPAAVQALIAREMSGGSPHGSPSIAGSITVASLADGMVGSPTAGGGGGALGLSLEAGVDGIGVTGSASLGGGGGESASSHALPIFGLLLRGGSGRASNAIGASSPSLLGRRLSHSTGQLDGGALGDGAGSFTMATSLPPLMLGVADARHAQHGRGSSATADLSVEEAVRESVVADADMVVPAAAEAVAQAAEPMTTESTTGGAAACGEEAGGELQAAASMQAAESGADAAAWRVAQKQAMAAAQLSTAAANATTVSAASTRSFSGRARTAAHGSSFGGGFSYDEEDDGEGGEDDAGLYYDGDRPSVATVTFSDRTSAFSLRSIQSNVDRTSAFSYLGHSASNTTSGWASERPSNRSMRSHLSASDRMPREAAGSSGSPHAGGASRTSAGEGDAGSGISVEEQARLLLWHRPQHQQQAGDGTSSSAAGAASQSFNRSTGQRSFTARNTRAGGPLSPPMLATMLGGGPAHEAVAAAGAPVLDQRRSRSLTARAGAATAPTDDRSEPSSSGQAAETGAMLDDPRLWQEPPFPHLHTRSGRRGGSSAMSFGAMTVVPELEGEENSGALGGGRSSIEVGAGGLAVIAAAGAGTAAPAPDAQAEVEGVALVR</sequence>
<feature type="region of interest" description="Disordered" evidence="1">
    <location>
        <begin position="1129"/>
        <end position="1154"/>
    </location>
</feature>
<feature type="compositionally biased region" description="Low complexity" evidence="1">
    <location>
        <begin position="1742"/>
        <end position="1754"/>
    </location>
</feature>
<feature type="compositionally biased region" description="Low complexity" evidence="1">
    <location>
        <begin position="2327"/>
        <end position="2367"/>
    </location>
</feature>
<feature type="compositionally biased region" description="Polar residues" evidence="1">
    <location>
        <begin position="2839"/>
        <end position="2854"/>
    </location>
</feature>
<feature type="compositionally biased region" description="Low complexity" evidence="1">
    <location>
        <begin position="1308"/>
        <end position="1322"/>
    </location>
</feature>
<feature type="compositionally biased region" description="Low complexity" evidence="1">
    <location>
        <begin position="3448"/>
        <end position="3459"/>
    </location>
</feature>
<feature type="compositionally biased region" description="Low complexity" evidence="1">
    <location>
        <begin position="1574"/>
        <end position="1597"/>
    </location>
</feature>
<organism evidence="3 4">
    <name type="scientific">Chlamydomonas schloesseri</name>
    <dbReference type="NCBI Taxonomy" id="2026947"/>
    <lineage>
        <taxon>Eukaryota</taxon>
        <taxon>Viridiplantae</taxon>
        <taxon>Chlorophyta</taxon>
        <taxon>core chlorophytes</taxon>
        <taxon>Chlorophyceae</taxon>
        <taxon>CS clade</taxon>
        <taxon>Chlamydomonadales</taxon>
        <taxon>Chlamydomonadaceae</taxon>
        <taxon>Chlamydomonas</taxon>
    </lineage>
</organism>